<keyword evidence="1" id="KW-1133">Transmembrane helix</keyword>
<accession>A0A1C3H2U8</accession>
<proteinExistence type="predicted"/>
<evidence type="ECO:0000313" key="3">
    <source>
        <dbReference type="EMBL" id="SAM59435.1"/>
    </source>
</evidence>
<evidence type="ECO:0000256" key="2">
    <source>
        <dbReference type="SAM" id="SignalP"/>
    </source>
</evidence>
<name>A0A1C3H2U8_9GAMM</name>
<dbReference type="AlphaFoldDB" id="A0A1C3H2U8"/>
<sequence length="296" mass="31920">MTKTLRSLCAAALIALAGLPASAQQLSDAEREAKMQALLAQAEPGPKTVDLGAQASLQLPAGMAFLPKKPANELMELAGNSADPDRYGIIIPTGEADDWMADLSYTEAGYIKDDDAKNWDVDALLKNIKEGTKEQNKQRAQQGIPPLEVGGWVEKPHYDASTQRLIYSVDAKTVGNATSSVNYNTYALGRYGYISLNFVTEMDAIERFKPTAQQLLAAIEYRAGQRYADFNPTTDKIAEYGIAALVGGLAAKKLGLLAVIAAFAVKFSKLLIVGAVGVIYGVKKLFGGRRREEDDE</sequence>
<keyword evidence="1" id="KW-0472">Membrane</keyword>
<feature type="chain" id="PRO_5008674858" evidence="2">
    <location>
        <begin position="24"/>
        <end position="296"/>
    </location>
</feature>
<evidence type="ECO:0000313" key="4">
    <source>
        <dbReference type="Proteomes" id="UP000190837"/>
    </source>
</evidence>
<dbReference type="InterPro" id="IPR018682">
    <property type="entry name" value="DUF2167_membr"/>
</dbReference>
<protein>
    <submittedName>
        <fullName evidence="3">Putative inner membrane protein</fullName>
    </submittedName>
</protein>
<reference evidence="4" key="1">
    <citation type="submission" date="2016-04" db="EMBL/GenBank/DDBJ databases">
        <authorList>
            <person name="Tagini F."/>
        </authorList>
    </citation>
    <scope>NUCLEOTIDE SEQUENCE [LARGE SCALE GENOMIC DNA]</scope>
    <source>
        <strain evidence="4">CHUV0807</strain>
    </source>
</reference>
<organism evidence="3 4">
    <name type="scientific">Cardiobacterium hominis</name>
    <dbReference type="NCBI Taxonomy" id="2718"/>
    <lineage>
        <taxon>Bacteria</taxon>
        <taxon>Pseudomonadati</taxon>
        <taxon>Pseudomonadota</taxon>
        <taxon>Gammaproteobacteria</taxon>
        <taxon>Cardiobacteriales</taxon>
        <taxon>Cardiobacteriaceae</taxon>
        <taxon>Cardiobacterium</taxon>
    </lineage>
</organism>
<dbReference type="OMA" id="KLHWAKE"/>
<dbReference type="RefSeq" id="WP_004139743.1">
    <property type="nucleotide sequence ID" value="NZ_FKLO01000024.1"/>
</dbReference>
<dbReference type="EMBL" id="FKLO01000024">
    <property type="protein sequence ID" value="SAM59435.1"/>
    <property type="molecule type" value="Genomic_DNA"/>
</dbReference>
<keyword evidence="2" id="KW-0732">Signal</keyword>
<feature type="transmembrane region" description="Helical" evidence="1">
    <location>
        <begin position="254"/>
        <end position="282"/>
    </location>
</feature>
<evidence type="ECO:0000256" key="1">
    <source>
        <dbReference type="SAM" id="Phobius"/>
    </source>
</evidence>
<dbReference type="Pfam" id="PF09935">
    <property type="entry name" value="DUF2167"/>
    <property type="match status" value="1"/>
</dbReference>
<gene>
    <name evidence="3" type="ORF">CHUV0807_0558</name>
</gene>
<keyword evidence="1" id="KW-0812">Transmembrane</keyword>
<feature type="signal peptide" evidence="2">
    <location>
        <begin position="1"/>
        <end position="23"/>
    </location>
</feature>
<dbReference type="Proteomes" id="UP000190837">
    <property type="component" value="Unassembled WGS sequence"/>
</dbReference>
<dbReference type="GeneID" id="84789535"/>